<dbReference type="GO" id="GO:0003700">
    <property type="term" value="F:DNA-binding transcription factor activity"/>
    <property type="evidence" value="ECO:0007669"/>
    <property type="project" value="InterPro"/>
</dbReference>
<keyword evidence="2" id="KW-0805">Transcription regulation</keyword>
<gene>
    <name evidence="5" type="ORF">AWN90_14965</name>
</gene>
<accession>A0A164I2E3</accession>
<protein>
    <submittedName>
        <fullName evidence="5">LysR family transcriptional regulator</fullName>
    </submittedName>
</protein>
<evidence type="ECO:0000256" key="1">
    <source>
        <dbReference type="ARBA" id="ARBA00009437"/>
    </source>
</evidence>
<keyword evidence="6" id="KW-1185">Reference proteome</keyword>
<dbReference type="PANTHER" id="PTHR30126:SF97">
    <property type="entry name" value="HTH-TYPE TRANSCRIPTIONAL REGULATOR ABGR"/>
    <property type="match status" value="1"/>
</dbReference>
<dbReference type="EMBL" id="LWGR01000021">
    <property type="protein sequence ID" value="KZM69040.1"/>
    <property type="molecule type" value="Genomic_DNA"/>
</dbReference>
<dbReference type="GO" id="GO:0000976">
    <property type="term" value="F:transcription cis-regulatory region binding"/>
    <property type="evidence" value="ECO:0007669"/>
    <property type="project" value="TreeGrafter"/>
</dbReference>
<dbReference type="PANTHER" id="PTHR30126">
    <property type="entry name" value="HTH-TYPE TRANSCRIPTIONAL REGULATOR"/>
    <property type="match status" value="1"/>
</dbReference>
<dbReference type="RefSeq" id="WP_067581151.1">
    <property type="nucleotide sequence ID" value="NZ_JABMCZ010000002.1"/>
</dbReference>
<keyword evidence="3" id="KW-0804">Transcription</keyword>
<dbReference type="STRING" id="455432.AWN90_14965"/>
<dbReference type="AlphaFoldDB" id="A0A164I2E3"/>
<name>A0A164I2E3_9NOCA</name>
<proteinExistence type="inferred from homology"/>
<reference evidence="5 6" key="1">
    <citation type="submission" date="2016-04" db="EMBL/GenBank/DDBJ databases">
        <authorList>
            <person name="Evans L.H."/>
            <person name="Alamgir A."/>
            <person name="Owens N."/>
            <person name="Weber N.D."/>
            <person name="Virtaneva K."/>
            <person name="Barbian K."/>
            <person name="Babar A."/>
            <person name="Rosenke K."/>
        </authorList>
    </citation>
    <scope>NUCLEOTIDE SEQUENCE [LARGE SCALE GENOMIC DNA]</scope>
    <source>
        <strain evidence="5 6">IFM 0406</strain>
    </source>
</reference>
<evidence type="ECO:0000256" key="2">
    <source>
        <dbReference type="ARBA" id="ARBA00023015"/>
    </source>
</evidence>
<dbReference type="Gene3D" id="1.10.10.10">
    <property type="entry name" value="Winged helix-like DNA-binding domain superfamily/Winged helix DNA-binding domain"/>
    <property type="match status" value="1"/>
</dbReference>
<dbReference type="Pfam" id="PF00126">
    <property type="entry name" value="HTH_1"/>
    <property type="match status" value="1"/>
</dbReference>
<evidence type="ECO:0000259" key="4">
    <source>
        <dbReference type="Pfam" id="PF00126"/>
    </source>
</evidence>
<dbReference type="InterPro" id="IPR036388">
    <property type="entry name" value="WH-like_DNA-bd_sf"/>
</dbReference>
<organism evidence="5 6">
    <name type="scientific">Nocardia terpenica</name>
    <dbReference type="NCBI Taxonomy" id="455432"/>
    <lineage>
        <taxon>Bacteria</taxon>
        <taxon>Bacillati</taxon>
        <taxon>Actinomycetota</taxon>
        <taxon>Actinomycetes</taxon>
        <taxon>Mycobacteriales</taxon>
        <taxon>Nocardiaceae</taxon>
        <taxon>Nocardia</taxon>
    </lineage>
</organism>
<evidence type="ECO:0000313" key="5">
    <source>
        <dbReference type="EMBL" id="KZM69040.1"/>
    </source>
</evidence>
<sequence length="360" mass="40058">MPGIVRTPTSSTPIHDCPPPLLDLTIDQLRTLLAVHQTGSPLAAARLLSREHSSVRKQVDKLNDAFTQMCGEPICIRQGRGQNYLFTPTGEQIAAHCRGMLGDWLTEISARRRKLGASITIATTEFTVDFLAQAWPLVADEFTRREIELTITHARTRDFWQRLDAQEVDLVCGSIAAAPDNDPIHDNYDVIEWHREPLALITNLTTRELPLQAVPQNRLPDIPLLAPAVGVIAEFLRRWYGPDFARRLTIVAEVDSIYYGLALLRSGLTHGALVCAHAVAQATIEGRLPGSPNLRLVPLTADYHPSLQLLAGIFGRRNERHNYDPSHPLNLLWAAFAATRPAAHHRTSADRAPVTRQRTH</sequence>
<dbReference type="InterPro" id="IPR036390">
    <property type="entry name" value="WH_DNA-bd_sf"/>
</dbReference>
<comment type="caution">
    <text evidence="5">The sequence shown here is derived from an EMBL/GenBank/DDBJ whole genome shotgun (WGS) entry which is preliminary data.</text>
</comment>
<dbReference type="Proteomes" id="UP000076512">
    <property type="component" value="Unassembled WGS sequence"/>
</dbReference>
<comment type="similarity">
    <text evidence="1">Belongs to the LysR transcriptional regulatory family.</text>
</comment>
<evidence type="ECO:0000256" key="3">
    <source>
        <dbReference type="ARBA" id="ARBA00023163"/>
    </source>
</evidence>
<dbReference type="SUPFAM" id="SSF53850">
    <property type="entry name" value="Periplasmic binding protein-like II"/>
    <property type="match status" value="1"/>
</dbReference>
<dbReference type="InterPro" id="IPR000847">
    <property type="entry name" value="LysR_HTH_N"/>
</dbReference>
<evidence type="ECO:0000313" key="6">
    <source>
        <dbReference type="Proteomes" id="UP000076512"/>
    </source>
</evidence>
<dbReference type="OrthoDB" id="3449785at2"/>
<feature type="domain" description="HTH lysR-type" evidence="4">
    <location>
        <begin position="26"/>
        <end position="91"/>
    </location>
</feature>
<dbReference type="SUPFAM" id="SSF46785">
    <property type="entry name" value="Winged helix' DNA-binding domain"/>
    <property type="match status" value="1"/>
</dbReference>